<name>A0ABX0TR63_9SPHN</name>
<reference evidence="4 5" key="1">
    <citation type="submission" date="2020-03" db="EMBL/GenBank/DDBJ databases">
        <title>Genomic Encyclopedia of Type Strains, Phase III (KMG-III): the genomes of soil and plant-associated and newly described type strains.</title>
        <authorList>
            <person name="Whitman W."/>
        </authorList>
    </citation>
    <scope>NUCLEOTIDE SEQUENCE [LARGE SCALE GENOMIC DNA]</scope>
    <source>
        <strain evidence="4 5">CECT 8804</strain>
    </source>
</reference>
<evidence type="ECO:0000259" key="3">
    <source>
        <dbReference type="PROSITE" id="PS50893"/>
    </source>
</evidence>
<gene>
    <name evidence="4" type="ORF">FHS31_001627</name>
</gene>
<dbReference type="Proteomes" id="UP000727456">
    <property type="component" value="Unassembled WGS sequence"/>
</dbReference>
<dbReference type="SMART" id="SM00382">
    <property type="entry name" value="AAA"/>
    <property type="match status" value="1"/>
</dbReference>
<sequence length="211" mass="22389">MSDTLRVRLSGRAGALAIDAAFTVPPGITALQGPSGAGKTTLLRAIAGLERLQGSVHIGGEVWQDAQNFLPPHRRRIGFVFQGANLLPHLSVRANLAYAARRAEAPLSIEDIAERTGIAHLLNRRPAKLSGGEAQRVALARALLIRPKLLLLDEPFTGLDAEGRAGLIDQLAALLRTLATPVLIVTHDAGEAARIAHQQLHIDNGTITVCS</sequence>
<dbReference type="RefSeq" id="WP_167072846.1">
    <property type="nucleotide sequence ID" value="NZ_JAAOZC010000003.1"/>
</dbReference>
<evidence type="ECO:0000256" key="2">
    <source>
        <dbReference type="ARBA" id="ARBA00022840"/>
    </source>
</evidence>
<feature type="domain" description="ABC transporter" evidence="3">
    <location>
        <begin position="1"/>
        <end position="211"/>
    </location>
</feature>
<dbReference type="SUPFAM" id="SSF52540">
    <property type="entry name" value="P-loop containing nucleoside triphosphate hydrolases"/>
    <property type="match status" value="1"/>
</dbReference>
<dbReference type="Pfam" id="PF00005">
    <property type="entry name" value="ABC_tran"/>
    <property type="match status" value="1"/>
</dbReference>
<dbReference type="PANTHER" id="PTHR43514:SF10">
    <property type="entry name" value="MOLYBDENUM IMPORT ATP-BINDING PROTEIN MODC 2"/>
    <property type="match status" value="1"/>
</dbReference>
<proteinExistence type="predicted"/>
<dbReference type="PANTHER" id="PTHR43514">
    <property type="entry name" value="ABC TRANSPORTER I FAMILY MEMBER 10"/>
    <property type="match status" value="1"/>
</dbReference>
<dbReference type="PROSITE" id="PS00211">
    <property type="entry name" value="ABC_TRANSPORTER_1"/>
    <property type="match status" value="1"/>
</dbReference>
<dbReference type="GO" id="GO:0005524">
    <property type="term" value="F:ATP binding"/>
    <property type="evidence" value="ECO:0007669"/>
    <property type="project" value="UniProtKB-KW"/>
</dbReference>
<evidence type="ECO:0000313" key="4">
    <source>
        <dbReference type="EMBL" id="NIJ08017.1"/>
    </source>
</evidence>
<keyword evidence="5" id="KW-1185">Reference proteome</keyword>
<organism evidence="4 5">
    <name type="scientific">Sphingomonas vulcanisoli</name>
    <dbReference type="NCBI Taxonomy" id="1658060"/>
    <lineage>
        <taxon>Bacteria</taxon>
        <taxon>Pseudomonadati</taxon>
        <taxon>Pseudomonadota</taxon>
        <taxon>Alphaproteobacteria</taxon>
        <taxon>Sphingomonadales</taxon>
        <taxon>Sphingomonadaceae</taxon>
        <taxon>Sphingomonas</taxon>
    </lineage>
</organism>
<accession>A0ABX0TR63</accession>
<keyword evidence="2 4" id="KW-0067">ATP-binding</keyword>
<evidence type="ECO:0000256" key="1">
    <source>
        <dbReference type="ARBA" id="ARBA00022741"/>
    </source>
</evidence>
<evidence type="ECO:0000313" key="5">
    <source>
        <dbReference type="Proteomes" id="UP000727456"/>
    </source>
</evidence>
<dbReference type="InterPro" id="IPR050334">
    <property type="entry name" value="Molybdenum_import_ModC"/>
</dbReference>
<dbReference type="Gene3D" id="3.40.50.300">
    <property type="entry name" value="P-loop containing nucleotide triphosphate hydrolases"/>
    <property type="match status" value="1"/>
</dbReference>
<dbReference type="InterPro" id="IPR003593">
    <property type="entry name" value="AAA+_ATPase"/>
</dbReference>
<comment type="caution">
    <text evidence="4">The sequence shown here is derived from an EMBL/GenBank/DDBJ whole genome shotgun (WGS) entry which is preliminary data.</text>
</comment>
<keyword evidence="1" id="KW-0547">Nucleotide-binding</keyword>
<dbReference type="InterPro" id="IPR027417">
    <property type="entry name" value="P-loop_NTPase"/>
</dbReference>
<protein>
    <submittedName>
        <fullName evidence="4">Molybdate transport system ATP-binding protein</fullName>
    </submittedName>
</protein>
<dbReference type="EMBL" id="JAAOZC010000003">
    <property type="protein sequence ID" value="NIJ08017.1"/>
    <property type="molecule type" value="Genomic_DNA"/>
</dbReference>
<dbReference type="InterPro" id="IPR017871">
    <property type="entry name" value="ABC_transporter-like_CS"/>
</dbReference>
<dbReference type="PROSITE" id="PS50893">
    <property type="entry name" value="ABC_TRANSPORTER_2"/>
    <property type="match status" value="1"/>
</dbReference>
<dbReference type="InterPro" id="IPR003439">
    <property type="entry name" value="ABC_transporter-like_ATP-bd"/>
</dbReference>